<evidence type="ECO:0000313" key="1">
    <source>
        <dbReference type="EMBL" id="QDH17400.1"/>
    </source>
</evidence>
<reference evidence="1 2" key="1">
    <citation type="submission" date="2019-03" db="EMBL/GenBank/DDBJ databases">
        <title>The complete genome sequence of Swingsia samuiensis NBRC107927(T).</title>
        <authorList>
            <person name="Chua K.-O."/>
            <person name="Chan K.-G."/>
            <person name="See-Too W.-S."/>
        </authorList>
    </citation>
    <scope>NUCLEOTIDE SEQUENCE [LARGE SCALE GENOMIC DNA]</scope>
    <source>
        <strain evidence="1 2">AH83</strain>
    </source>
</reference>
<dbReference type="OrthoDB" id="8349919at2"/>
<keyword evidence="2" id="KW-1185">Reference proteome</keyword>
<name>A0A4Y6UKS9_9PROT</name>
<gene>
    <name evidence="1" type="ORF">E3D00_07355</name>
</gene>
<accession>A0A4Y6UKS9</accession>
<dbReference type="Proteomes" id="UP000316313">
    <property type="component" value="Chromosome"/>
</dbReference>
<organism evidence="1 2">
    <name type="scientific">Swingsia samuiensis</name>
    <dbReference type="NCBI Taxonomy" id="1293412"/>
    <lineage>
        <taxon>Bacteria</taxon>
        <taxon>Pseudomonadati</taxon>
        <taxon>Pseudomonadota</taxon>
        <taxon>Alphaproteobacteria</taxon>
        <taxon>Acetobacterales</taxon>
        <taxon>Acetobacteraceae</taxon>
        <taxon>Swingsia</taxon>
    </lineage>
</organism>
<evidence type="ECO:0000313" key="2">
    <source>
        <dbReference type="Proteomes" id="UP000316313"/>
    </source>
</evidence>
<dbReference type="EMBL" id="CP038141">
    <property type="protein sequence ID" value="QDH17400.1"/>
    <property type="molecule type" value="Genomic_DNA"/>
</dbReference>
<dbReference type="AlphaFoldDB" id="A0A4Y6UKS9"/>
<dbReference type="KEGG" id="ssam:E3D00_07355"/>
<sequence length="218" mass="24976">MNAYRKNTVTSQDWEKSTLRSEEEEVDLFLESIDASRNQFLLAGHRALHARTDATPLHAKTAKGTFLFQAAIFQVRYLLVGEKWEPSFSKGIEYIENKAKKIRVAYSTVDVCCRKDVLPKPLSKKGPATERSLNNSLFSDLPTYTKSEDTDKKDIFTTYYLLLDDKGNMELSRPIVSNKTFSSYKERNFLGNCNSSTETKMNLEGDILYDFDPQIIKK</sequence>
<protein>
    <submittedName>
        <fullName evidence="1">Uncharacterized protein</fullName>
    </submittedName>
</protein>
<dbReference type="RefSeq" id="WP_141461313.1">
    <property type="nucleotide sequence ID" value="NZ_CP038141.1"/>
</dbReference>
<proteinExistence type="predicted"/>